<proteinExistence type="predicted"/>
<reference evidence="1 2" key="1">
    <citation type="submission" date="2024-02" db="EMBL/GenBank/DDBJ databases">
        <authorList>
            <person name="Vignale AGUSTIN F."/>
            <person name="Sosa J E."/>
            <person name="Modenutti C."/>
        </authorList>
    </citation>
    <scope>NUCLEOTIDE SEQUENCE [LARGE SCALE GENOMIC DNA]</scope>
</reference>
<gene>
    <name evidence="1" type="ORF">ILEXP_LOCUS3286</name>
</gene>
<comment type="caution">
    <text evidence="1">The sequence shown here is derived from an EMBL/GenBank/DDBJ whole genome shotgun (WGS) entry which is preliminary data.</text>
</comment>
<dbReference type="EMBL" id="CAUOFW020000748">
    <property type="protein sequence ID" value="CAK9136310.1"/>
    <property type="molecule type" value="Genomic_DNA"/>
</dbReference>
<protein>
    <submittedName>
        <fullName evidence="1">Uncharacterized protein</fullName>
    </submittedName>
</protein>
<name>A0ABC8QU91_9AQUA</name>
<dbReference type="Proteomes" id="UP001642360">
    <property type="component" value="Unassembled WGS sequence"/>
</dbReference>
<accession>A0ABC8QU91</accession>
<evidence type="ECO:0000313" key="1">
    <source>
        <dbReference type="EMBL" id="CAK9136310.1"/>
    </source>
</evidence>
<evidence type="ECO:0000313" key="2">
    <source>
        <dbReference type="Proteomes" id="UP001642360"/>
    </source>
</evidence>
<dbReference type="AlphaFoldDB" id="A0ABC8QU91"/>
<keyword evidence="2" id="KW-1185">Reference proteome</keyword>
<sequence>MEVDSKPTEYIAIPGGFLTPASSLVSPISTLNFAENMSMIPSIGFIVNSTITINNFVENSGSIEGGGIIKGDFRCPEKSNFEELHDRMDNSSVHFADSMGFQSFREGFTDMQLVDNGEGHSSSNPDL</sequence>
<organism evidence="1 2">
    <name type="scientific">Ilex paraguariensis</name>
    <name type="common">yerba mate</name>
    <dbReference type="NCBI Taxonomy" id="185542"/>
    <lineage>
        <taxon>Eukaryota</taxon>
        <taxon>Viridiplantae</taxon>
        <taxon>Streptophyta</taxon>
        <taxon>Embryophyta</taxon>
        <taxon>Tracheophyta</taxon>
        <taxon>Spermatophyta</taxon>
        <taxon>Magnoliopsida</taxon>
        <taxon>eudicotyledons</taxon>
        <taxon>Gunneridae</taxon>
        <taxon>Pentapetalae</taxon>
        <taxon>asterids</taxon>
        <taxon>campanulids</taxon>
        <taxon>Aquifoliales</taxon>
        <taxon>Aquifoliaceae</taxon>
        <taxon>Ilex</taxon>
    </lineage>
</organism>